<evidence type="ECO:0000313" key="2">
    <source>
        <dbReference type="EMBL" id="TWI66146.1"/>
    </source>
</evidence>
<dbReference type="Proteomes" id="UP000318431">
    <property type="component" value="Unassembled WGS sequence"/>
</dbReference>
<organism evidence="2 3">
    <name type="scientific">Pseudoduganella lurida</name>
    <dbReference type="NCBI Taxonomy" id="1036180"/>
    <lineage>
        <taxon>Bacteria</taxon>
        <taxon>Pseudomonadati</taxon>
        <taxon>Pseudomonadota</taxon>
        <taxon>Betaproteobacteria</taxon>
        <taxon>Burkholderiales</taxon>
        <taxon>Oxalobacteraceae</taxon>
        <taxon>Telluria group</taxon>
        <taxon>Pseudoduganella</taxon>
    </lineage>
</organism>
<accession>A0A562RCJ8</accession>
<dbReference type="PROSITE" id="PS51257">
    <property type="entry name" value="PROKAR_LIPOPROTEIN"/>
    <property type="match status" value="1"/>
</dbReference>
<dbReference type="RefSeq" id="WP_145648802.1">
    <property type="nucleotide sequence ID" value="NZ_VLLB01000003.1"/>
</dbReference>
<dbReference type="AlphaFoldDB" id="A0A562RCJ8"/>
<feature type="chain" id="PRO_5021889549" description="DUF3828 domain-containing protein" evidence="1">
    <location>
        <begin position="29"/>
        <end position="160"/>
    </location>
</feature>
<feature type="signal peptide" evidence="1">
    <location>
        <begin position="1"/>
        <end position="28"/>
    </location>
</feature>
<gene>
    <name evidence="2" type="ORF">IP91_01957</name>
</gene>
<keyword evidence="3" id="KW-1185">Reference proteome</keyword>
<comment type="caution">
    <text evidence="2">The sequence shown here is derived from an EMBL/GenBank/DDBJ whole genome shotgun (WGS) entry which is preliminary data.</text>
</comment>
<proteinExistence type="predicted"/>
<keyword evidence="1" id="KW-0732">Signal</keyword>
<protein>
    <recommendedName>
        <fullName evidence="4">DUF3828 domain-containing protein</fullName>
    </recommendedName>
</protein>
<evidence type="ECO:0000256" key="1">
    <source>
        <dbReference type="SAM" id="SignalP"/>
    </source>
</evidence>
<evidence type="ECO:0000313" key="3">
    <source>
        <dbReference type="Proteomes" id="UP000318431"/>
    </source>
</evidence>
<dbReference type="EMBL" id="VLLB01000003">
    <property type="protein sequence ID" value="TWI66146.1"/>
    <property type="molecule type" value="Genomic_DNA"/>
</dbReference>
<evidence type="ECO:0008006" key="4">
    <source>
        <dbReference type="Google" id="ProtNLM"/>
    </source>
</evidence>
<name>A0A562RCJ8_9BURK</name>
<sequence length="160" mass="16801">MKARPASRLALGLSVLTLALLSACGSDNDPPRASNTSIDSFVADYNRGLASVSNMNAATFADLVDDSFLDAGYNKAQLLSNVKADAAALADASNEIPADQVFPLLTIKDAAVSNCDDSTGICTLTATYVNPDKDATSAPMTVQVRFQDGRFRLYGDQKSA</sequence>
<reference evidence="2 3" key="1">
    <citation type="journal article" date="2015" name="Stand. Genomic Sci.">
        <title>Genomic Encyclopedia of Bacterial and Archaeal Type Strains, Phase III: the genomes of soil and plant-associated and newly described type strains.</title>
        <authorList>
            <person name="Whitman W.B."/>
            <person name="Woyke T."/>
            <person name="Klenk H.P."/>
            <person name="Zhou Y."/>
            <person name="Lilburn T.G."/>
            <person name="Beck B.J."/>
            <person name="De Vos P."/>
            <person name="Vandamme P."/>
            <person name="Eisen J.A."/>
            <person name="Garrity G."/>
            <person name="Hugenholtz P."/>
            <person name="Kyrpides N.C."/>
        </authorList>
    </citation>
    <scope>NUCLEOTIDE SEQUENCE [LARGE SCALE GENOMIC DNA]</scope>
    <source>
        <strain evidence="2 3">CGMCC 1.10822</strain>
    </source>
</reference>